<dbReference type="GO" id="GO:0015386">
    <property type="term" value="F:potassium:proton antiporter activity"/>
    <property type="evidence" value="ECO:0007669"/>
    <property type="project" value="TreeGrafter"/>
</dbReference>
<evidence type="ECO:0000256" key="3">
    <source>
        <dbReference type="ARBA" id="ARBA00022475"/>
    </source>
</evidence>
<keyword evidence="7" id="KW-0406">Ion transport</keyword>
<dbReference type="GO" id="GO:0051453">
    <property type="term" value="P:regulation of intracellular pH"/>
    <property type="evidence" value="ECO:0007669"/>
    <property type="project" value="TreeGrafter"/>
</dbReference>
<dbReference type="Gene3D" id="6.10.140.1330">
    <property type="match status" value="1"/>
</dbReference>
<keyword evidence="2" id="KW-0813">Transport</keyword>
<dbReference type="Pfam" id="PF00999">
    <property type="entry name" value="Na_H_Exchanger"/>
    <property type="match status" value="1"/>
</dbReference>
<sequence>MELVAILFALTVGGLLLTAAAEWMRIPAPVLVCLYGLALGLVPGMPALDLAPEHLLPVLLPPLLWAAARKYSWRHFAVNWRPIVFLAVVLVFVTAAAVALLAAAISPALPVTAAVVLGAICAPPDAAAVSAIADRLGLPRRLVTILEGEGLFNDVTALTLYNVAVLGVVTGSVSAIWSAGLFAYSAVVAVAVGLGVGWILVKLGSFVDDTRVSTALGLTGPYIAYLLADGVKASGVLAVICAAFYIVARSNDPDDYEGRLVQGSVWEVLETALNALTFAVVGMELVDIIQAVGDGVGDLLWKALAVAGAVIAVRALWLGLAIILGRKGIGWKQLGEHPRLAVVTAWAGMRGVVTIVTALALPETIADGSPFPGREQIQFLSVVVVIATLLAQGLTLPGLIAFLGVKADTAKETEALRSIMAESGRAATQRLRRLREEGEVDDEVAARMEQWYDRRAAQAASLVEDREDPETERLAERYDAMQRIEAEMLSAATARLLQMRASPGHDPALIDRVLAALDHRAVGRRRPNT</sequence>
<feature type="transmembrane region" description="Helical" evidence="10">
    <location>
        <begin position="337"/>
        <end position="359"/>
    </location>
</feature>
<dbReference type="InterPro" id="IPR006153">
    <property type="entry name" value="Cation/H_exchanger_TM"/>
</dbReference>
<evidence type="ECO:0000256" key="10">
    <source>
        <dbReference type="SAM" id="Phobius"/>
    </source>
</evidence>
<evidence type="ECO:0000256" key="6">
    <source>
        <dbReference type="ARBA" id="ARBA00023053"/>
    </source>
</evidence>
<protein>
    <submittedName>
        <fullName evidence="12">Na+/H+ antiporter</fullName>
    </submittedName>
</protein>
<feature type="transmembrane region" description="Helical" evidence="10">
    <location>
        <begin position="303"/>
        <end position="325"/>
    </location>
</feature>
<evidence type="ECO:0000256" key="7">
    <source>
        <dbReference type="ARBA" id="ARBA00023065"/>
    </source>
</evidence>
<organism evidence="12 13">
    <name type="scientific">Glycomyces albidus</name>
    <dbReference type="NCBI Taxonomy" id="2656774"/>
    <lineage>
        <taxon>Bacteria</taxon>
        <taxon>Bacillati</taxon>
        <taxon>Actinomycetota</taxon>
        <taxon>Actinomycetes</taxon>
        <taxon>Glycomycetales</taxon>
        <taxon>Glycomycetaceae</taxon>
        <taxon>Glycomyces</taxon>
    </lineage>
</organism>
<evidence type="ECO:0000259" key="11">
    <source>
        <dbReference type="Pfam" id="PF00999"/>
    </source>
</evidence>
<feature type="transmembrane region" description="Helical" evidence="10">
    <location>
        <begin position="155"/>
        <end position="176"/>
    </location>
</feature>
<evidence type="ECO:0000313" key="13">
    <source>
        <dbReference type="Proteomes" id="UP000477750"/>
    </source>
</evidence>
<dbReference type="InterPro" id="IPR018422">
    <property type="entry name" value="Cation/H_exchanger_CPA1"/>
</dbReference>
<comment type="caution">
    <text evidence="12">The sequence shown here is derived from an EMBL/GenBank/DDBJ whole genome shotgun (WGS) entry which is preliminary data.</text>
</comment>
<dbReference type="AlphaFoldDB" id="A0A6L5GEC4"/>
<evidence type="ECO:0000256" key="5">
    <source>
        <dbReference type="ARBA" id="ARBA00022989"/>
    </source>
</evidence>
<evidence type="ECO:0000256" key="2">
    <source>
        <dbReference type="ARBA" id="ARBA00022448"/>
    </source>
</evidence>
<accession>A0A6L5GEC4</accession>
<keyword evidence="13" id="KW-1185">Reference proteome</keyword>
<name>A0A6L5GEC4_9ACTN</name>
<keyword evidence="9" id="KW-0739">Sodium transport</keyword>
<evidence type="ECO:0000256" key="9">
    <source>
        <dbReference type="ARBA" id="ARBA00023201"/>
    </source>
</evidence>
<dbReference type="PANTHER" id="PTHR10110:SF86">
    <property type="entry name" value="SODIUM_HYDROGEN EXCHANGER 7"/>
    <property type="match status" value="1"/>
</dbReference>
<dbReference type="GO" id="GO:0015385">
    <property type="term" value="F:sodium:proton antiporter activity"/>
    <property type="evidence" value="ECO:0007669"/>
    <property type="project" value="InterPro"/>
</dbReference>
<dbReference type="EMBL" id="WIAO01000033">
    <property type="protein sequence ID" value="MQM27998.1"/>
    <property type="molecule type" value="Genomic_DNA"/>
</dbReference>
<evidence type="ECO:0000313" key="12">
    <source>
        <dbReference type="EMBL" id="MQM27998.1"/>
    </source>
</evidence>
<feature type="transmembrane region" description="Helical" evidence="10">
    <location>
        <begin position="379"/>
        <end position="403"/>
    </location>
</feature>
<dbReference type="GO" id="GO:0098719">
    <property type="term" value="P:sodium ion import across plasma membrane"/>
    <property type="evidence" value="ECO:0007669"/>
    <property type="project" value="TreeGrafter"/>
</dbReference>
<dbReference type="RefSeq" id="WP_153027114.1">
    <property type="nucleotide sequence ID" value="NZ_WIAO01000033.1"/>
</dbReference>
<feature type="transmembrane region" description="Helical" evidence="10">
    <location>
        <begin position="182"/>
        <end position="201"/>
    </location>
</feature>
<evidence type="ECO:0000256" key="8">
    <source>
        <dbReference type="ARBA" id="ARBA00023136"/>
    </source>
</evidence>
<evidence type="ECO:0000256" key="4">
    <source>
        <dbReference type="ARBA" id="ARBA00022692"/>
    </source>
</evidence>
<feature type="transmembrane region" description="Helical" evidence="10">
    <location>
        <begin position="83"/>
        <end position="105"/>
    </location>
</feature>
<evidence type="ECO:0000256" key="1">
    <source>
        <dbReference type="ARBA" id="ARBA00004651"/>
    </source>
</evidence>
<dbReference type="PANTHER" id="PTHR10110">
    <property type="entry name" value="SODIUM/HYDROGEN EXCHANGER"/>
    <property type="match status" value="1"/>
</dbReference>
<proteinExistence type="predicted"/>
<comment type="subcellular location">
    <subcellularLocation>
        <location evidence="1">Cell membrane</location>
        <topology evidence="1">Multi-pass membrane protein</topology>
    </subcellularLocation>
</comment>
<gene>
    <name evidence="12" type="ORF">GFD30_20870</name>
</gene>
<feature type="transmembrane region" description="Helical" evidence="10">
    <location>
        <begin position="222"/>
        <end position="247"/>
    </location>
</feature>
<feature type="transmembrane region" description="Helical" evidence="10">
    <location>
        <begin position="30"/>
        <end position="48"/>
    </location>
</feature>
<keyword evidence="4 10" id="KW-0812">Transmembrane</keyword>
<keyword evidence="8 10" id="KW-0472">Membrane</keyword>
<keyword evidence="5 10" id="KW-1133">Transmembrane helix</keyword>
<reference evidence="12 13" key="1">
    <citation type="submission" date="2019-10" db="EMBL/GenBank/DDBJ databases">
        <title>Glycomyces albidus sp. nov., a novel actinomycete isolated from rhizosphere soil of wheat (Triticum aestivum L.).</title>
        <authorList>
            <person name="Qian L."/>
        </authorList>
    </citation>
    <scope>NUCLEOTIDE SEQUENCE [LARGE SCALE GENOMIC DNA]</scope>
    <source>
        <strain evidence="12 13">NEAU-7082</strain>
    </source>
</reference>
<dbReference type="GO" id="GO:0005886">
    <property type="term" value="C:plasma membrane"/>
    <property type="evidence" value="ECO:0007669"/>
    <property type="project" value="UniProtKB-SubCell"/>
</dbReference>
<feature type="domain" description="Cation/H+ exchanger transmembrane" evidence="11">
    <location>
        <begin position="15"/>
        <end position="398"/>
    </location>
</feature>
<feature type="transmembrane region" description="Helical" evidence="10">
    <location>
        <begin position="111"/>
        <end position="134"/>
    </location>
</feature>
<feature type="transmembrane region" description="Helical" evidence="10">
    <location>
        <begin position="6"/>
        <end position="23"/>
    </location>
</feature>
<keyword evidence="6" id="KW-0915">Sodium</keyword>
<keyword evidence="3" id="KW-1003">Cell membrane</keyword>
<dbReference type="Proteomes" id="UP000477750">
    <property type="component" value="Unassembled WGS sequence"/>
</dbReference>